<keyword evidence="1" id="KW-0175">Coiled coil</keyword>
<feature type="region of interest" description="Disordered" evidence="2">
    <location>
        <begin position="127"/>
        <end position="263"/>
    </location>
</feature>
<dbReference type="AlphaFoldDB" id="A0A423W4F2"/>
<sequence>MASQTPKSASQRLLTMKFMQRAVAAGPSTSPSTPTSDDHEHSSKRRKTSGRSSLGGTPETQTYVIDHKAAQAALEEEERKRQALVAKHAEALGDSHWVLDAAKLPAPQQSGAPLKIVQVGFSQIDRGGGAIAQEEEEEEEEIATADGPTFRSFGPKKAAPAKDDASSPASFSDSDSESVDTDSDSSGSSSEDSSEDRRKKPGRASHGSQKRPEIRSRRSVEWEKTQKLAKERRKKEVKLNTLTSISGSGPSNFGRSSTSGRRR</sequence>
<evidence type="ECO:0000313" key="3">
    <source>
        <dbReference type="EMBL" id="ROV98193.1"/>
    </source>
</evidence>
<dbReference type="OrthoDB" id="427960at2759"/>
<proteinExistence type="predicted"/>
<organism evidence="3 4">
    <name type="scientific">Cytospora chrysosperma</name>
    <name type="common">Cytospora canker fungus</name>
    <name type="synonym">Sphaeria chrysosperma</name>
    <dbReference type="NCBI Taxonomy" id="252740"/>
    <lineage>
        <taxon>Eukaryota</taxon>
        <taxon>Fungi</taxon>
        <taxon>Dikarya</taxon>
        <taxon>Ascomycota</taxon>
        <taxon>Pezizomycotina</taxon>
        <taxon>Sordariomycetes</taxon>
        <taxon>Sordariomycetidae</taxon>
        <taxon>Diaporthales</taxon>
        <taxon>Cytosporaceae</taxon>
        <taxon>Cytospora</taxon>
    </lineage>
</organism>
<evidence type="ECO:0000313" key="4">
    <source>
        <dbReference type="Proteomes" id="UP000284375"/>
    </source>
</evidence>
<feature type="region of interest" description="Disordered" evidence="2">
    <location>
        <begin position="1"/>
        <end position="64"/>
    </location>
</feature>
<feature type="compositionally biased region" description="Acidic residues" evidence="2">
    <location>
        <begin position="174"/>
        <end position="183"/>
    </location>
</feature>
<protein>
    <submittedName>
        <fullName evidence="3">Uncharacterized protein</fullName>
    </submittedName>
</protein>
<keyword evidence="4" id="KW-1185">Reference proteome</keyword>
<evidence type="ECO:0000256" key="1">
    <source>
        <dbReference type="SAM" id="Coils"/>
    </source>
</evidence>
<feature type="compositionally biased region" description="Acidic residues" evidence="2">
    <location>
        <begin position="133"/>
        <end position="143"/>
    </location>
</feature>
<comment type="caution">
    <text evidence="3">The sequence shown here is derived from an EMBL/GenBank/DDBJ whole genome shotgun (WGS) entry which is preliminary data.</text>
</comment>
<gene>
    <name evidence="3" type="ORF">VSDG_04417</name>
</gene>
<feature type="compositionally biased region" description="Basic and acidic residues" evidence="2">
    <location>
        <begin position="210"/>
        <end position="229"/>
    </location>
</feature>
<feature type="compositionally biased region" description="Polar residues" evidence="2">
    <location>
        <begin position="240"/>
        <end position="263"/>
    </location>
</feature>
<name>A0A423W4F2_CYTCH</name>
<feature type="compositionally biased region" description="Polar residues" evidence="2">
    <location>
        <begin position="1"/>
        <end position="13"/>
    </location>
</feature>
<dbReference type="EMBL" id="LJZO01000014">
    <property type="protein sequence ID" value="ROV98193.1"/>
    <property type="molecule type" value="Genomic_DNA"/>
</dbReference>
<reference evidence="3 4" key="1">
    <citation type="submission" date="2015-09" db="EMBL/GenBank/DDBJ databases">
        <title>Host preference determinants of Valsa canker pathogens revealed by comparative genomics.</title>
        <authorList>
            <person name="Yin Z."/>
            <person name="Huang L."/>
        </authorList>
    </citation>
    <scope>NUCLEOTIDE SEQUENCE [LARGE SCALE GENOMIC DNA]</scope>
    <source>
        <strain evidence="3 4">YSFL</strain>
    </source>
</reference>
<feature type="coiled-coil region" evidence="1">
    <location>
        <begin position="67"/>
        <end position="94"/>
    </location>
</feature>
<dbReference type="STRING" id="252740.A0A423W4F2"/>
<accession>A0A423W4F2</accession>
<dbReference type="Proteomes" id="UP000284375">
    <property type="component" value="Unassembled WGS sequence"/>
</dbReference>
<evidence type="ECO:0000256" key="2">
    <source>
        <dbReference type="SAM" id="MobiDB-lite"/>
    </source>
</evidence>